<feature type="transmembrane region" description="Helical" evidence="15">
    <location>
        <begin position="1872"/>
        <end position="1896"/>
    </location>
</feature>
<dbReference type="InterPro" id="IPR027359">
    <property type="entry name" value="Volt_channel_dom_sf"/>
</dbReference>
<evidence type="ECO:0000256" key="1">
    <source>
        <dbReference type="ARBA" id="ARBA00004141"/>
    </source>
</evidence>
<feature type="compositionally biased region" description="Basic and acidic residues" evidence="14">
    <location>
        <begin position="1263"/>
        <end position="1275"/>
    </location>
</feature>
<protein>
    <recommendedName>
        <fullName evidence="16">EF-hand domain-containing protein</fullName>
    </recommendedName>
</protein>
<feature type="transmembrane region" description="Helical" evidence="15">
    <location>
        <begin position="802"/>
        <end position="821"/>
    </location>
</feature>
<dbReference type="PROSITE" id="PS50222">
    <property type="entry name" value="EF_HAND_2"/>
    <property type="match status" value="1"/>
</dbReference>
<keyword evidence="2" id="KW-0813">Transport</keyword>
<feature type="transmembrane region" description="Helical" evidence="15">
    <location>
        <begin position="662"/>
        <end position="685"/>
    </location>
</feature>
<feature type="transmembrane region" description="Helical" evidence="15">
    <location>
        <begin position="2021"/>
        <end position="2039"/>
    </location>
</feature>
<keyword evidence="9 15" id="KW-1133">Transmembrane helix</keyword>
<feature type="domain" description="EF-hand" evidence="16">
    <location>
        <begin position="2227"/>
        <end position="2247"/>
    </location>
</feature>
<sequence length="2849" mass="310695">MNAPKTTDVYEKAEEPSARRGNALLQFVEHPDVELLVNFVILLNLAALAAADPVSGERDGRNGALWWIDLACNIFFTMEILMRMLGLGAIPPWGIFLYFQEPWNCFDFVMVSVGWLQVVPSQSNLNSIKSLRALRPLRTISRFESTKFVIRGILASVPLLSAVYVLIFVFILVFGVVGLMAFTSAYHYQCIWDEDGVTTEAAYFNLDDPDMAGCGSWRSCPSNFTCTHFESQTCQNTAGWDNIGLAALTIQQCLTTTGWDFIAYRAMSSISPFAIILFLVLIMLGTYLLMNLIIAVLKLKFARFCKLESAKNLQRQLLQRVSNKRQNILQKLLASTIQKTFPRRKLKEVTIESILNEMKLMREAAKISDMDPYDDETCKTATASGRPVPVAEGMEKHGIVNVAEWMETHGIVNVAEWMETHGIGNVAECSASGDAFTEQGFAQHGEPTTLMERGGLRMGGVGTLMLPMSVDQDEVVEWQSSAAIKLDQGRAVGEGYEAMEDERLYGYSRTSHAASSEAGVMRLPSIVALRAIHGRSFILGREAVGGMDAAALSTGDTALLPGRHYSQADLQSAGGTEMPVKEEYLGESKGKKESADISVKEFQEHMELFLPNVTASQKSLLSLQYRLHLVIHSRQWSYFLMLCIAASVGMLAGEYAGMSQMLLWRLVQANWAFTLIFFIDLLLLLFSSSPVDLVKNVWVWIQVMLIIFGAAEVIWEGVGGVHAVEQEMGLRVIRAMRVLRMLNFIKASRPMMEVSTIILKAMISYAAIAVLIVLFWIVFGIIGMNVFGAMTLDLTYLGIPGYPDFSTFLSSMVIAFQVMTLENYQQTMYSVVRASNYGAVSWFLTWIFLGKYTFLSLFLAVTLEAFDTSDEGPPPTSYPPEPIKKVKKSHHIWSLPARIGSQTTKLFRVATGRMTEDHDHGEDISGHRDSLFRPKLPSMQQLAQALRSASFSAAPSETHSSGQLSGSPQMATNGPQNGLLSRLTRGVSYGSISSQVAVNSVLEPRYHGNLPIVATDSIMSNVSGGIASWQGASPGSSSPQTQECSKMVDSQESIVFSCLKPAGSKLNLAPTPRMLPKSRSEGFARGRAENAAAALAAAAELGPGADELQHNAASTSLTIGSSHQVGLSGPSLRYWTHPSTHVPEAHSKSRSAINSDAPRVPPQGPYLITSDLRPTGSSEGGGPSFSVVYNRSYSTGSRTARQGVTWWDTKSSNGSDQASDGHQGSRSSGLSRFGQQSLRVSFGADAHGGEDCNAGDNSLLADHLPDSEKGPDPDLQHTSAPAQAHEEEDVFRLVIPQPELLQNSISPSKSNMASPNNAGMNSEPMVGATTSSDGAGGIIAPQWMGREGHVRVVIKPSDQLGTAVSTMSDVQEQGAGVRAASGDNVVLESGGGSMGNLGASQYVSWWKDGEGHDAAGAPIAEVGSINAAGAPIAEVGSINAAGAPIAEVGSINAAGAPIAEVGSINAAGAPIAEAWEGVGASFIGLRDQTLKWVHSKSASPEALSPVVSGYSHLRRPVQFPDRVRRGTAAKRVPTKATSGRAMSGNRAASAESNRSGMHYTRSTSGGTVEQLRALDLPSYGFRGASEMEKERAEVDAKKVDPDIVPLSGVSLYFMTKDNVYRKLLYRIVTSSLFDWSLLLIVLLNCTTLIFESPINPPDSLQERVLYYSNIAFTSIYCAEAAAKIVAYNFKLYMSKAVNMVDFFIAVTSVLELILDVTGVVGNIRALRVFQPLKVITNSKRLREVTRNILMALVRVGQVTLMCTIFVLMFAIAGMQYFSGRFNYCQDAVSNLQVQVSSQSECSLNSTYPLVSGSNTTNLQWSNLFPNFDNLGNSLLILMVATSLNGYTPYMVQAMSAPSTTTGVPVLNQNWSAFFYFIIFNLFCALILLNLFTGVIFTQFCQIKEKQGGSNWLTDDQRQWIALQEAVFRLRPLDPKKDLPQNKLRRTLFYVVRHKYFWFMMLIVSFSNCLVMTLWHWNQSTQWTNALLGWNLAFVLVYIMEFLMKIVALGPEAYWKDGWNRFDLLIVIVGILDLALDFLGSATVFRVLRVLAIEVALRSLKLISVLRNYQGIKLLYVTLVVSMPNIISIGIIITLIFFMYAYLGVQAFASLPFLGALNYQVNFQFFWNAQLVLLRIATTDNWSDFFFQMIPGNPSCYAYEAQSNSTGCGSWLSIPYCISFLFLIAFIMLNLFMAVIIEAYEKYSEMMHWEITPMYLDELVWIWVEYDDGSGTITFEDLFKVLQRVGLPLGLSQECSEEEIVEFASGLKLPYKCGRVQFHSTVFELVRNNCEAFIPPCALKEVLDKQYLKFVKAGQREEDNVAQEEAALHRLQQIVYARDASVHSEAYDRNHRLLGKASKRWQTLQNHSSRYGSISGAAKGDSSVGKSVGRSSDISLRQHLHTTSHRPHTSSTASHPVSLPLPQARRFAVPAKALHPTTSPVKTMGESGSSGHLSVLQTRSTIKASEAYRMTHEIAPGASYEQNVALMPPVTLLAQSSLYRSIVRKDSSVSAGSSSAADSPRKTSPSQLSGVREVELPPGVPLSPSTSLSHGHAPSLSASTTIGRGGGGDTSSGGLLSASTSLSRASLSASSTLGRNLSDNRAFLPSQSLMLRAAEQLAEHGRSSPPSPSIDQQASIYHAVPFGRDSLVLSPTLSLGSIATSPQDIRTTSSGSMRRDLRYEPKYKPSIPQEVPTGSPHSSQNSSAVHTSSVGGLMDSPTRVPSLTTRLEGLPSSPSTSAIKKHLQSSGGSFSRTLSPLGMNSRLRYSGSFAQHGEGCYETKSTTKGSVTSGEITMVLPIRKQVSFQTEPRVTGGHVQTEDMPSGSNSTGVSSTATLSDAWEDRRMGSRTSS</sequence>
<evidence type="ECO:0000256" key="15">
    <source>
        <dbReference type="SAM" id="Phobius"/>
    </source>
</evidence>
<evidence type="ECO:0000256" key="8">
    <source>
        <dbReference type="ARBA" id="ARBA00022882"/>
    </source>
</evidence>
<dbReference type="Pfam" id="PF00520">
    <property type="entry name" value="Ion_trans"/>
    <property type="match status" value="4"/>
</dbReference>
<feature type="region of interest" description="Disordered" evidence="14">
    <location>
        <begin position="2398"/>
        <end position="2417"/>
    </location>
</feature>
<evidence type="ECO:0000256" key="14">
    <source>
        <dbReference type="SAM" id="MobiDB-lite"/>
    </source>
</evidence>
<evidence type="ECO:0000256" key="11">
    <source>
        <dbReference type="ARBA" id="ARBA00023136"/>
    </source>
</evidence>
<feature type="transmembrane region" description="Helical" evidence="15">
    <location>
        <begin position="757"/>
        <end position="782"/>
    </location>
</feature>
<dbReference type="GO" id="GO:0098703">
    <property type="term" value="P:calcium ion import across plasma membrane"/>
    <property type="evidence" value="ECO:0007669"/>
    <property type="project" value="TreeGrafter"/>
</dbReference>
<evidence type="ECO:0000256" key="7">
    <source>
        <dbReference type="ARBA" id="ARBA00022837"/>
    </source>
</evidence>
<dbReference type="Gene3D" id="1.20.120.350">
    <property type="entry name" value="Voltage-gated potassium channels. Chain C"/>
    <property type="match status" value="4"/>
</dbReference>
<dbReference type="GO" id="GO:0005891">
    <property type="term" value="C:voltage-gated calcium channel complex"/>
    <property type="evidence" value="ECO:0007669"/>
    <property type="project" value="TreeGrafter"/>
</dbReference>
<feature type="compositionally biased region" description="Polar residues" evidence="14">
    <location>
        <begin position="1550"/>
        <end position="1563"/>
    </location>
</feature>
<evidence type="ECO:0000256" key="12">
    <source>
        <dbReference type="ARBA" id="ARBA00023180"/>
    </source>
</evidence>
<keyword evidence="4" id="KW-0109">Calcium transport</keyword>
<feature type="transmembrane region" description="Helical" evidence="15">
    <location>
        <begin position="1988"/>
        <end position="2009"/>
    </location>
</feature>
<evidence type="ECO:0000256" key="4">
    <source>
        <dbReference type="ARBA" id="ARBA00022568"/>
    </source>
</evidence>
<keyword evidence="11 15" id="KW-0472">Membrane</keyword>
<dbReference type="InterPro" id="IPR050599">
    <property type="entry name" value="VDCC_alpha-1_subunit"/>
</dbReference>
<feature type="region of interest" description="Disordered" evidence="14">
    <location>
        <begin position="2370"/>
        <end position="2389"/>
    </location>
</feature>
<keyword evidence="5" id="KW-0107">Calcium channel</keyword>
<keyword evidence="3" id="KW-0597">Phosphoprotein</keyword>
<feature type="compositionally biased region" description="Polar residues" evidence="14">
    <location>
        <begin position="2694"/>
        <end position="2709"/>
    </location>
</feature>
<feature type="compositionally biased region" description="Polar residues" evidence="14">
    <location>
        <begin position="2821"/>
        <end position="2834"/>
    </location>
</feature>
<name>A0A250X939_9CHLO</name>
<evidence type="ECO:0000256" key="2">
    <source>
        <dbReference type="ARBA" id="ARBA00022448"/>
    </source>
</evidence>
<feature type="region of interest" description="Disordered" evidence="14">
    <location>
        <begin position="1200"/>
        <end position="1232"/>
    </location>
</feature>
<evidence type="ECO:0000256" key="9">
    <source>
        <dbReference type="ARBA" id="ARBA00022989"/>
    </source>
</evidence>
<dbReference type="InterPro" id="IPR002048">
    <property type="entry name" value="EF_hand_dom"/>
</dbReference>
<feature type="transmembrane region" description="Helical" evidence="15">
    <location>
        <begin position="148"/>
        <end position="177"/>
    </location>
</feature>
<feature type="transmembrane region" description="Helical" evidence="15">
    <location>
        <begin position="1955"/>
        <end position="1976"/>
    </location>
</feature>
<keyword evidence="18" id="KW-1185">Reference proteome</keyword>
<keyword evidence="6 15" id="KW-0812">Transmembrane</keyword>
<feature type="region of interest" description="Disordered" evidence="14">
    <location>
        <begin position="1130"/>
        <end position="1183"/>
    </location>
</feature>
<evidence type="ECO:0000313" key="18">
    <source>
        <dbReference type="Proteomes" id="UP000232323"/>
    </source>
</evidence>
<evidence type="ECO:0000256" key="6">
    <source>
        <dbReference type="ARBA" id="ARBA00022692"/>
    </source>
</evidence>
<dbReference type="PANTHER" id="PTHR45628">
    <property type="entry name" value="VOLTAGE-DEPENDENT CALCIUM CHANNEL TYPE A SUBUNIT ALPHA-1"/>
    <property type="match status" value="1"/>
</dbReference>
<feature type="transmembrane region" description="Helical" evidence="15">
    <location>
        <begin position="697"/>
        <end position="716"/>
    </location>
</feature>
<evidence type="ECO:0000256" key="3">
    <source>
        <dbReference type="ARBA" id="ARBA00022553"/>
    </source>
</evidence>
<dbReference type="PANTHER" id="PTHR45628:SF7">
    <property type="entry name" value="VOLTAGE-DEPENDENT CALCIUM CHANNEL TYPE A SUBUNIT ALPHA-1"/>
    <property type="match status" value="1"/>
</dbReference>
<evidence type="ECO:0000313" key="17">
    <source>
        <dbReference type="EMBL" id="GAX79594.1"/>
    </source>
</evidence>
<keyword evidence="7" id="KW-0106">Calcium</keyword>
<feature type="region of interest" description="Disordered" evidence="14">
    <location>
        <begin position="947"/>
        <end position="979"/>
    </location>
</feature>
<feature type="compositionally biased region" description="Low complexity" evidence="14">
    <location>
        <begin position="2508"/>
        <end position="2517"/>
    </location>
</feature>
<feature type="compositionally biased region" description="Basic and acidic residues" evidence="14">
    <location>
        <begin position="2672"/>
        <end position="2682"/>
    </location>
</feature>
<keyword evidence="8" id="KW-0851">Voltage-gated channel</keyword>
<dbReference type="Proteomes" id="UP000232323">
    <property type="component" value="Unassembled WGS sequence"/>
</dbReference>
<keyword evidence="10" id="KW-0406">Ion transport</keyword>
<feature type="transmembrane region" description="Helical" evidence="15">
    <location>
        <begin position="1702"/>
        <end position="1726"/>
    </location>
</feature>
<feature type="compositionally biased region" description="Polar residues" evidence="14">
    <location>
        <begin position="2660"/>
        <end position="2671"/>
    </location>
</feature>
<feature type="transmembrane region" description="Helical" evidence="15">
    <location>
        <begin position="2074"/>
        <end position="2102"/>
    </location>
</feature>
<feature type="transmembrane region" description="Helical" evidence="15">
    <location>
        <begin position="273"/>
        <end position="297"/>
    </location>
</feature>
<keyword evidence="12" id="KW-0325">Glycoprotein</keyword>
<feature type="compositionally biased region" description="Basic residues" evidence="14">
    <location>
        <begin position="2398"/>
        <end position="2407"/>
    </location>
</feature>
<feature type="transmembrane region" description="Helical" evidence="15">
    <location>
        <begin position="1747"/>
        <end position="1772"/>
    </location>
</feature>
<feature type="region of interest" description="Disordered" evidence="14">
    <location>
        <begin position="2660"/>
        <end position="2756"/>
    </location>
</feature>
<gene>
    <name evidence="17" type="ORF">CEUSTIGMA_g7035.t1</name>
</gene>
<feature type="transmembrane region" description="Helical" evidence="15">
    <location>
        <begin position="2172"/>
        <end position="2196"/>
    </location>
</feature>
<dbReference type="SUPFAM" id="SSF81324">
    <property type="entry name" value="Voltage-gated potassium channels"/>
    <property type="match status" value="4"/>
</dbReference>
<keyword evidence="13" id="KW-0407">Ion channel</keyword>
<evidence type="ECO:0000256" key="13">
    <source>
        <dbReference type="ARBA" id="ARBA00023303"/>
    </source>
</evidence>
<comment type="subcellular location">
    <subcellularLocation>
        <location evidence="1">Membrane</location>
        <topology evidence="1">Multi-pass membrane protein</topology>
    </subcellularLocation>
</comment>
<accession>A0A250X939</accession>
<organism evidence="17 18">
    <name type="scientific">Chlamydomonas eustigma</name>
    <dbReference type="NCBI Taxonomy" id="1157962"/>
    <lineage>
        <taxon>Eukaryota</taxon>
        <taxon>Viridiplantae</taxon>
        <taxon>Chlorophyta</taxon>
        <taxon>core chlorophytes</taxon>
        <taxon>Chlorophyceae</taxon>
        <taxon>CS clade</taxon>
        <taxon>Chlamydomonadales</taxon>
        <taxon>Chlamydomonadaceae</taxon>
        <taxon>Chlamydomonas</taxon>
    </lineage>
</organism>
<comment type="caution">
    <text evidence="17">The sequence shown here is derived from an EMBL/GenBank/DDBJ whole genome shotgun (WGS) entry which is preliminary data.</text>
</comment>
<dbReference type="InterPro" id="IPR005821">
    <property type="entry name" value="Ion_trans_dom"/>
</dbReference>
<feature type="region of interest" description="Disordered" evidence="14">
    <location>
        <begin position="1253"/>
        <end position="1286"/>
    </location>
</feature>
<evidence type="ECO:0000256" key="10">
    <source>
        <dbReference type="ARBA" id="ARBA00023065"/>
    </source>
</evidence>
<dbReference type="GO" id="GO:0008331">
    <property type="term" value="F:high voltage-gated calcium channel activity"/>
    <property type="evidence" value="ECO:0007669"/>
    <property type="project" value="TreeGrafter"/>
</dbReference>
<dbReference type="STRING" id="1157962.A0A250X939"/>
<dbReference type="Gene3D" id="1.10.287.70">
    <property type="match status" value="4"/>
</dbReference>
<dbReference type="EMBL" id="BEGY01000044">
    <property type="protein sequence ID" value="GAX79594.1"/>
    <property type="molecule type" value="Genomic_DNA"/>
</dbReference>
<dbReference type="OrthoDB" id="416585at2759"/>
<feature type="region of interest" description="Disordered" evidence="14">
    <location>
        <begin position="2804"/>
        <end position="2849"/>
    </location>
</feature>
<evidence type="ECO:0000256" key="5">
    <source>
        <dbReference type="ARBA" id="ARBA00022673"/>
    </source>
</evidence>
<feature type="compositionally biased region" description="Polar residues" evidence="14">
    <location>
        <begin position="2731"/>
        <end position="2753"/>
    </location>
</feature>
<proteinExistence type="predicted"/>
<feature type="transmembrane region" description="Helical" evidence="15">
    <location>
        <begin position="842"/>
        <end position="863"/>
    </location>
</feature>
<feature type="transmembrane region" description="Helical" evidence="15">
    <location>
        <begin position="1664"/>
        <end position="1682"/>
    </location>
</feature>
<feature type="transmembrane region" description="Helical" evidence="15">
    <location>
        <begin position="1623"/>
        <end position="1643"/>
    </location>
</feature>
<dbReference type="GO" id="GO:0005509">
    <property type="term" value="F:calcium ion binding"/>
    <property type="evidence" value="ECO:0007669"/>
    <property type="project" value="InterPro"/>
</dbReference>
<dbReference type="Gene3D" id="1.10.238.10">
    <property type="entry name" value="EF-hand"/>
    <property type="match status" value="1"/>
</dbReference>
<reference evidence="17 18" key="1">
    <citation type="submission" date="2017-08" db="EMBL/GenBank/DDBJ databases">
        <title>Acidophilic green algal genome provides insights into adaptation to an acidic environment.</title>
        <authorList>
            <person name="Hirooka S."/>
            <person name="Hirose Y."/>
            <person name="Kanesaki Y."/>
            <person name="Higuchi S."/>
            <person name="Fujiwara T."/>
            <person name="Onuma R."/>
            <person name="Era A."/>
            <person name="Ohbayashi R."/>
            <person name="Uzuka A."/>
            <person name="Nozaki H."/>
            <person name="Yoshikawa H."/>
            <person name="Miyagishima S.Y."/>
        </authorList>
    </citation>
    <scope>NUCLEOTIDE SEQUENCE [LARGE SCALE GENOMIC DNA]</scope>
    <source>
        <strain evidence="17 18">NIES-2499</strain>
    </source>
</reference>
<feature type="region of interest" description="Disordered" evidence="14">
    <location>
        <begin position="1526"/>
        <end position="1563"/>
    </location>
</feature>
<feature type="region of interest" description="Disordered" evidence="14">
    <location>
        <begin position="2508"/>
        <end position="2576"/>
    </location>
</feature>
<evidence type="ECO:0000259" key="16">
    <source>
        <dbReference type="PROSITE" id="PS50222"/>
    </source>
</evidence>
<feature type="transmembrane region" description="Helical" evidence="15">
    <location>
        <begin position="636"/>
        <end position="656"/>
    </location>
</feature>